<feature type="region of interest" description="Disordered" evidence="1">
    <location>
        <begin position="222"/>
        <end position="241"/>
    </location>
</feature>
<keyword evidence="3" id="KW-1185">Reference proteome</keyword>
<dbReference type="InParanoid" id="A0A5C3PCT0"/>
<evidence type="ECO:0000313" key="2">
    <source>
        <dbReference type="EMBL" id="TFK87041.1"/>
    </source>
</evidence>
<sequence length="241" mass="25585">MPVLPACNRSDRQARGGTATTRQLLARIATTTSSGYPAPCLGLALLRTAPAVRGSSTLDRREPSSPKTPLIWPSCGPALWGQTQQSFPLGCTQDQKALRSDWAGTHDLLWGADHTTPARAPQPVGGGGAGVSTFHATTNWASEASAKIGVDADAEMAPGTRLPLRLRGVDRRRTWRASACQSSVSRFRASTYRLLPSALRSDQHSSPSGIHPSHPLAHLTSLRGQHSPRLPASTRPPSVLA</sequence>
<organism evidence="2 3">
    <name type="scientific">Polyporus arcularius HHB13444</name>
    <dbReference type="NCBI Taxonomy" id="1314778"/>
    <lineage>
        <taxon>Eukaryota</taxon>
        <taxon>Fungi</taxon>
        <taxon>Dikarya</taxon>
        <taxon>Basidiomycota</taxon>
        <taxon>Agaricomycotina</taxon>
        <taxon>Agaricomycetes</taxon>
        <taxon>Polyporales</taxon>
        <taxon>Polyporaceae</taxon>
        <taxon>Polyporus</taxon>
    </lineage>
</organism>
<dbReference type="Proteomes" id="UP000308197">
    <property type="component" value="Unassembled WGS sequence"/>
</dbReference>
<name>A0A5C3PCT0_9APHY</name>
<protein>
    <submittedName>
        <fullName evidence="2">Uncharacterized protein</fullName>
    </submittedName>
</protein>
<proteinExistence type="predicted"/>
<gene>
    <name evidence="2" type="ORF">K466DRAFT_128759</name>
</gene>
<accession>A0A5C3PCT0</accession>
<evidence type="ECO:0000256" key="1">
    <source>
        <dbReference type="SAM" id="MobiDB-lite"/>
    </source>
</evidence>
<reference evidence="2 3" key="1">
    <citation type="journal article" date="2019" name="Nat. Ecol. Evol.">
        <title>Megaphylogeny resolves global patterns of mushroom evolution.</title>
        <authorList>
            <person name="Varga T."/>
            <person name="Krizsan K."/>
            <person name="Foldi C."/>
            <person name="Dima B."/>
            <person name="Sanchez-Garcia M."/>
            <person name="Sanchez-Ramirez S."/>
            <person name="Szollosi G.J."/>
            <person name="Szarkandi J.G."/>
            <person name="Papp V."/>
            <person name="Albert L."/>
            <person name="Andreopoulos W."/>
            <person name="Angelini C."/>
            <person name="Antonin V."/>
            <person name="Barry K.W."/>
            <person name="Bougher N.L."/>
            <person name="Buchanan P."/>
            <person name="Buyck B."/>
            <person name="Bense V."/>
            <person name="Catcheside P."/>
            <person name="Chovatia M."/>
            <person name="Cooper J."/>
            <person name="Damon W."/>
            <person name="Desjardin D."/>
            <person name="Finy P."/>
            <person name="Geml J."/>
            <person name="Haridas S."/>
            <person name="Hughes K."/>
            <person name="Justo A."/>
            <person name="Karasinski D."/>
            <person name="Kautmanova I."/>
            <person name="Kiss B."/>
            <person name="Kocsube S."/>
            <person name="Kotiranta H."/>
            <person name="LaButti K.M."/>
            <person name="Lechner B.E."/>
            <person name="Liimatainen K."/>
            <person name="Lipzen A."/>
            <person name="Lukacs Z."/>
            <person name="Mihaltcheva S."/>
            <person name="Morgado L.N."/>
            <person name="Niskanen T."/>
            <person name="Noordeloos M.E."/>
            <person name="Ohm R.A."/>
            <person name="Ortiz-Santana B."/>
            <person name="Ovrebo C."/>
            <person name="Racz N."/>
            <person name="Riley R."/>
            <person name="Savchenko A."/>
            <person name="Shiryaev A."/>
            <person name="Soop K."/>
            <person name="Spirin V."/>
            <person name="Szebenyi C."/>
            <person name="Tomsovsky M."/>
            <person name="Tulloss R.E."/>
            <person name="Uehling J."/>
            <person name="Grigoriev I.V."/>
            <person name="Vagvolgyi C."/>
            <person name="Papp T."/>
            <person name="Martin F.M."/>
            <person name="Miettinen O."/>
            <person name="Hibbett D.S."/>
            <person name="Nagy L.G."/>
        </authorList>
    </citation>
    <scope>NUCLEOTIDE SEQUENCE [LARGE SCALE GENOMIC DNA]</scope>
    <source>
        <strain evidence="2 3">HHB13444</strain>
    </source>
</reference>
<dbReference type="EMBL" id="ML211171">
    <property type="protein sequence ID" value="TFK87041.1"/>
    <property type="molecule type" value="Genomic_DNA"/>
</dbReference>
<dbReference type="AlphaFoldDB" id="A0A5C3PCT0"/>
<evidence type="ECO:0000313" key="3">
    <source>
        <dbReference type="Proteomes" id="UP000308197"/>
    </source>
</evidence>